<reference evidence="6 7" key="2">
    <citation type="submission" date="2018-11" db="EMBL/GenBank/DDBJ databases">
        <authorList>
            <consortium name="Pathogen Informatics"/>
        </authorList>
    </citation>
    <scope>NUCLEOTIDE SEQUENCE [LARGE SCALE GENOMIC DNA]</scope>
</reference>
<dbReference type="SMART" id="SM00184">
    <property type="entry name" value="RING"/>
    <property type="match status" value="1"/>
</dbReference>
<evidence type="ECO:0000313" key="6">
    <source>
        <dbReference type="EMBL" id="VDN98716.1"/>
    </source>
</evidence>
<dbReference type="Proteomes" id="UP000278807">
    <property type="component" value="Unassembled WGS sequence"/>
</dbReference>
<dbReference type="InterPro" id="IPR013083">
    <property type="entry name" value="Znf_RING/FYVE/PHD"/>
</dbReference>
<keyword evidence="2 4" id="KW-0863">Zinc-finger</keyword>
<evidence type="ECO:0000313" key="8">
    <source>
        <dbReference type="WBParaSite" id="HNAJ_0000285801-mRNA-1"/>
    </source>
</evidence>
<keyword evidence="1" id="KW-0479">Metal-binding</keyword>
<dbReference type="GO" id="GO:0008270">
    <property type="term" value="F:zinc ion binding"/>
    <property type="evidence" value="ECO:0007669"/>
    <property type="project" value="UniProtKB-KW"/>
</dbReference>
<dbReference type="Pfam" id="PF13445">
    <property type="entry name" value="zf-RING_UBOX"/>
    <property type="match status" value="1"/>
</dbReference>
<dbReference type="OrthoDB" id="128536at2759"/>
<dbReference type="InterPro" id="IPR017907">
    <property type="entry name" value="Znf_RING_CS"/>
</dbReference>
<dbReference type="WBParaSite" id="HNAJ_0000285801-mRNA-1">
    <property type="protein sequence ID" value="HNAJ_0000285801-mRNA-1"/>
    <property type="gene ID" value="HNAJ_0000285801"/>
</dbReference>
<dbReference type="STRING" id="102285.A0A0R3T720"/>
<dbReference type="SUPFAM" id="SSF57850">
    <property type="entry name" value="RING/U-box"/>
    <property type="match status" value="1"/>
</dbReference>
<dbReference type="InterPro" id="IPR027370">
    <property type="entry name" value="Znf-RING_euk"/>
</dbReference>
<protein>
    <submittedName>
        <fullName evidence="8">RING-type domain-containing protein</fullName>
    </submittedName>
</protein>
<organism evidence="8">
    <name type="scientific">Rodentolepis nana</name>
    <name type="common">Dwarf tapeworm</name>
    <name type="synonym">Hymenolepis nana</name>
    <dbReference type="NCBI Taxonomy" id="102285"/>
    <lineage>
        <taxon>Eukaryota</taxon>
        <taxon>Metazoa</taxon>
        <taxon>Spiralia</taxon>
        <taxon>Lophotrochozoa</taxon>
        <taxon>Platyhelminthes</taxon>
        <taxon>Cestoda</taxon>
        <taxon>Eucestoda</taxon>
        <taxon>Cyclophyllidea</taxon>
        <taxon>Hymenolepididae</taxon>
        <taxon>Rodentolepis</taxon>
    </lineage>
</organism>
<keyword evidence="3" id="KW-0862">Zinc</keyword>
<evidence type="ECO:0000256" key="4">
    <source>
        <dbReference type="PROSITE-ProRule" id="PRU00175"/>
    </source>
</evidence>
<sequence>MSRADASNAKICTRALISPIVNAFDSNHVLCMENVEHREADDKYNVHFICPVEDEKSMHTRTAVQEKVNGIEEETECPICFDVIQPPILRPSECNHYFCRDCLLKCAQEQFACPIDRRRLTKVMLYDKIGGDVTKEQAMQAALARRMCRSRLFCGKPEYSKKWKKKKKKKWKKKFTNAFHAQYCSCLFQGVSKIV</sequence>
<evidence type="ECO:0000259" key="5">
    <source>
        <dbReference type="PROSITE" id="PS50089"/>
    </source>
</evidence>
<feature type="domain" description="RING-type" evidence="5">
    <location>
        <begin position="77"/>
        <end position="117"/>
    </location>
</feature>
<reference evidence="8" key="1">
    <citation type="submission" date="2017-02" db="UniProtKB">
        <authorList>
            <consortium name="WormBaseParasite"/>
        </authorList>
    </citation>
    <scope>IDENTIFICATION</scope>
</reference>
<accession>A0A0R3T720</accession>
<evidence type="ECO:0000256" key="3">
    <source>
        <dbReference type="ARBA" id="ARBA00022833"/>
    </source>
</evidence>
<proteinExistence type="predicted"/>
<dbReference type="InterPro" id="IPR001841">
    <property type="entry name" value="Znf_RING"/>
</dbReference>
<dbReference type="AlphaFoldDB" id="A0A0R3T720"/>
<dbReference type="EMBL" id="UZAE01001518">
    <property type="protein sequence ID" value="VDN98716.1"/>
    <property type="molecule type" value="Genomic_DNA"/>
</dbReference>
<dbReference type="PROSITE" id="PS00518">
    <property type="entry name" value="ZF_RING_1"/>
    <property type="match status" value="1"/>
</dbReference>
<keyword evidence="7" id="KW-1185">Reference proteome</keyword>
<gene>
    <name evidence="6" type="ORF">HNAJ_LOCUS2857</name>
</gene>
<evidence type="ECO:0000256" key="1">
    <source>
        <dbReference type="ARBA" id="ARBA00022723"/>
    </source>
</evidence>
<dbReference type="Gene3D" id="3.30.40.10">
    <property type="entry name" value="Zinc/RING finger domain, C3HC4 (zinc finger)"/>
    <property type="match status" value="1"/>
</dbReference>
<dbReference type="PROSITE" id="PS50089">
    <property type="entry name" value="ZF_RING_2"/>
    <property type="match status" value="1"/>
</dbReference>
<evidence type="ECO:0000313" key="7">
    <source>
        <dbReference type="Proteomes" id="UP000278807"/>
    </source>
</evidence>
<name>A0A0R3T720_RODNA</name>
<evidence type="ECO:0000256" key="2">
    <source>
        <dbReference type="ARBA" id="ARBA00022771"/>
    </source>
</evidence>